<feature type="transmembrane region" description="Helical" evidence="7">
    <location>
        <begin position="108"/>
        <end position="136"/>
    </location>
</feature>
<evidence type="ECO:0000256" key="7">
    <source>
        <dbReference type="RuleBase" id="RU369079"/>
    </source>
</evidence>
<gene>
    <name evidence="9" type="ORF">DFP77_12841</name>
</gene>
<feature type="transmembrane region" description="Helical" evidence="7">
    <location>
        <begin position="373"/>
        <end position="399"/>
    </location>
</feature>
<feature type="transmembrane region" description="Helical" evidence="7">
    <location>
        <begin position="420"/>
        <end position="441"/>
    </location>
</feature>
<evidence type="ECO:0000256" key="2">
    <source>
        <dbReference type="ARBA" id="ARBA00022475"/>
    </source>
</evidence>
<comment type="function">
    <text evidence="7">Part of the tripartite ATP-independent periplasmic (TRAP) transport system.</text>
</comment>
<comment type="subunit">
    <text evidence="7">The complex comprises the extracytoplasmic solute receptor protein and the two transmembrane proteins.</text>
</comment>
<dbReference type="PIRSF" id="PIRSF006066">
    <property type="entry name" value="HI0050"/>
    <property type="match status" value="1"/>
</dbReference>
<dbReference type="Proteomes" id="UP000253506">
    <property type="component" value="Unassembled WGS sequence"/>
</dbReference>
<keyword evidence="2" id="KW-1003">Cell membrane</keyword>
<feature type="transmembrane region" description="Helical" evidence="7">
    <location>
        <begin position="348"/>
        <end position="367"/>
    </location>
</feature>
<evidence type="ECO:0000256" key="1">
    <source>
        <dbReference type="ARBA" id="ARBA00004429"/>
    </source>
</evidence>
<feature type="transmembrane region" description="Helical" evidence="7">
    <location>
        <begin position="228"/>
        <end position="250"/>
    </location>
</feature>
<evidence type="ECO:0000259" key="8">
    <source>
        <dbReference type="Pfam" id="PF06808"/>
    </source>
</evidence>
<evidence type="ECO:0000256" key="6">
    <source>
        <dbReference type="ARBA" id="ARBA00023136"/>
    </source>
</evidence>
<dbReference type="GO" id="GO:0022857">
    <property type="term" value="F:transmembrane transporter activity"/>
    <property type="evidence" value="ECO:0007669"/>
    <property type="project" value="UniProtKB-UniRule"/>
</dbReference>
<feature type="transmembrane region" description="Helical" evidence="7">
    <location>
        <begin position="6"/>
        <end position="37"/>
    </location>
</feature>
<feature type="transmembrane region" description="Helical" evidence="7">
    <location>
        <begin position="148"/>
        <end position="173"/>
    </location>
</feature>
<comment type="similarity">
    <text evidence="7">Belongs to the TRAP transporter large permease family.</text>
</comment>
<dbReference type="PANTHER" id="PTHR33362">
    <property type="entry name" value="SIALIC ACID TRAP TRANSPORTER PERMEASE PROTEIN SIAT-RELATED"/>
    <property type="match status" value="1"/>
</dbReference>
<evidence type="ECO:0000313" key="10">
    <source>
        <dbReference type="Proteomes" id="UP000253506"/>
    </source>
</evidence>
<keyword evidence="6 7" id="KW-0472">Membrane</keyword>
<feature type="domain" description="TRAP C4-dicarboxylate transport system permease DctM subunit" evidence="8">
    <location>
        <begin position="10"/>
        <end position="429"/>
    </location>
</feature>
<dbReference type="Pfam" id="PF06808">
    <property type="entry name" value="DctM"/>
    <property type="match status" value="1"/>
</dbReference>
<comment type="subcellular location">
    <subcellularLocation>
        <location evidence="1 7">Cell inner membrane</location>
        <topology evidence="1 7">Multi-pass membrane protein</topology>
    </subcellularLocation>
</comment>
<keyword evidence="3 7" id="KW-0997">Cell inner membrane</keyword>
<dbReference type="AlphaFoldDB" id="A0A368ZQQ9"/>
<dbReference type="InterPro" id="IPR004681">
    <property type="entry name" value="TRAP_DctM"/>
</dbReference>
<keyword evidence="7" id="KW-0813">Transport</keyword>
<evidence type="ECO:0000256" key="3">
    <source>
        <dbReference type="ARBA" id="ARBA00022519"/>
    </source>
</evidence>
<sequence length="442" mass="47488">MTLVLVGFAILLIMIMLFRIPIAFAMGIVGFFGFAILNGLTWDNIDSFRWKIPLSMASNRIIDTAKDYGLSIIPLFILMGNLITRSGLSKELYEASYAFLCHRKGGVAMATIAACGGFSAVSGSSLATAATMAKVAMPPMRKYGYSDALATASIAAGGTLGILIPPSVMLIVYGLLTETSIRELFAAGLIPGILGIVLYLGAVKYTVWRNPDAGPSAERMSWSERLRALKGVRDILGLFVLVMGGIYLGIFTPTEAAGIGAGGAFIIALFRRSLSLSSLFKTLADSARTSATLFVIVIGALIFSDFINRAGLPSMMVDFVSSLDVAPIMVIFVILMIYIILGMVLESFSMLLLTIPVFFPIVVDLGYSLVWFGIVAVIVVEISLITPPVGMNVFVLSGIIKDVRTGTIFKGVLPFWTADLIRLFLIVVIAPLSLWLPSLIYD</sequence>
<evidence type="ECO:0000256" key="5">
    <source>
        <dbReference type="ARBA" id="ARBA00022989"/>
    </source>
</evidence>
<accession>A0A368ZQQ9</accession>
<protein>
    <recommendedName>
        <fullName evidence="7">TRAP transporter large permease protein</fullName>
    </recommendedName>
</protein>
<feature type="transmembrane region" description="Helical" evidence="7">
    <location>
        <begin position="68"/>
        <end position="88"/>
    </location>
</feature>
<organism evidence="9 10">
    <name type="scientific">Marinomonas foliarum</name>
    <dbReference type="NCBI Taxonomy" id="491950"/>
    <lineage>
        <taxon>Bacteria</taxon>
        <taxon>Pseudomonadati</taxon>
        <taxon>Pseudomonadota</taxon>
        <taxon>Gammaproteobacteria</taxon>
        <taxon>Oceanospirillales</taxon>
        <taxon>Oceanospirillaceae</taxon>
        <taxon>Marinomonas</taxon>
    </lineage>
</organism>
<feature type="transmembrane region" description="Helical" evidence="7">
    <location>
        <begin position="185"/>
        <end position="207"/>
    </location>
</feature>
<dbReference type="InterPro" id="IPR010656">
    <property type="entry name" value="DctM"/>
</dbReference>
<feature type="transmembrane region" description="Helical" evidence="7">
    <location>
        <begin position="286"/>
        <end position="307"/>
    </location>
</feature>
<evidence type="ECO:0000313" key="9">
    <source>
        <dbReference type="EMBL" id="RCW98305.1"/>
    </source>
</evidence>
<name>A0A368ZQQ9_9GAMM</name>
<reference evidence="9 10" key="1">
    <citation type="submission" date="2018-07" db="EMBL/GenBank/DDBJ databases">
        <title>Genomic Encyclopedia of Type Strains, Phase III (KMG-III): the genomes of soil and plant-associated and newly described type strains.</title>
        <authorList>
            <person name="Whitman W."/>
        </authorList>
    </citation>
    <scope>NUCLEOTIDE SEQUENCE [LARGE SCALE GENOMIC DNA]</scope>
    <source>
        <strain evidence="9 10">CECT 7731</strain>
    </source>
</reference>
<dbReference type="OrthoDB" id="9796052at2"/>
<dbReference type="PANTHER" id="PTHR33362:SF5">
    <property type="entry name" value="C4-DICARBOXYLATE TRAP TRANSPORTER LARGE PERMEASE PROTEIN DCTM"/>
    <property type="match status" value="1"/>
</dbReference>
<evidence type="ECO:0000256" key="4">
    <source>
        <dbReference type="ARBA" id="ARBA00022692"/>
    </source>
</evidence>
<keyword evidence="5 7" id="KW-1133">Transmembrane helix</keyword>
<feature type="transmembrane region" description="Helical" evidence="7">
    <location>
        <begin position="319"/>
        <end position="341"/>
    </location>
</feature>
<dbReference type="RefSeq" id="WP_114412842.1">
    <property type="nucleotide sequence ID" value="NZ_QPJQ01000028.1"/>
</dbReference>
<keyword evidence="4 7" id="KW-0812">Transmembrane</keyword>
<dbReference type="GO" id="GO:0005886">
    <property type="term" value="C:plasma membrane"/>
    <property type="evidence" value="ECO:0007669"/>
    <property type="project" value="UniProtKB-SubCell"/>
</dbReference>
<dbReference type="NCBIfam" id="TIGR00786">
    <property type="entry name" value="dctM"/>
    <property type="match status" value="1"/>
</dbReference>
<dbReference type="EMBL" id="QPJQ01000028">
    <property type="protein sequence ID" value="RCW98305.1"/>
    <property type="molecule type" value="Genomic_DNA"/>
</dbReference>
<comment type="caution">
    <text evidence="9">The sequence shown here is derived from an EMBL/GenBank/DDBJ whole genome shotgun (WGS) entry which is preliminary data.</text>
</comment>
<proteinExistence type="inferred from homology"/>